<evidence type="ECO:0000259" key="14">
    <source>
        <dbReference type="Pfam" id="PF03493"/>
    </source>
</evidence>
<evidence type="ECO:0000256" key="8">
    <source>
        <dbReference type="ARBA" id="ARBA00023065"/>
    </source>
</evidence>
<dbReference type="OrthoDB" id="1904634at2759"/>
<keyword evidence="7 13" id="KW-1133">Transmembrane helix</keyword>
<gene>
    <name evidence="17" type="primary">SLO1</name>
    <name evidence="17" type="ORF">CBR_g30987</name>
</gene>
<dbReference type="Proteomes" id="UP000265515">
    <property type="component" value="Unassembled WGS sequence"/>
</dbReference>
<dbReference type="EMBL" id="BFEA01000349">
    <property type="protein sequence ID" value="GBG80526.1"/>
    <property type="molecule type" value="Genomic_DNA"/>
</dbReference>
<feature type="transmembrane region" description="Helical" evidence="13">
    <location>
        <begin position="126"/>
        <end position="146"/>
    </location>
</feature>
<keyword evidence="3" id="KW-0633">Potassium transport</keyword>
<dbReference type="OMA" id="YWCKQCH"/>
<keyword evidence="2" id="KW-0813">Transport</keyword>
<name>A0A388LDZ2_CHABU</name>
<feature type="transmembrane region" description="Helical" evidence="13">
    <location>
        <begin position="64"/>
        <end position="84"/>
    </location>
</feature>
<dbReference type="Gramene" id="GBG80526">
    <property type="protein sequence ID" value="GBG80526"/>
    <property type="gene ID" value="CBR_g30987"/>
</dbReference>
<evidence type="ECO:0000256" key="13">
    <source>
        <dbReference type="SAM" id="Phobius"/>
    </source>
</evidence>
<organism evidence="17 18">
    <name type="scientific">Chara braunii</name>
    <name type="common">Braun's stonewort</name>
    <dbReference type="NCBI Taxonomy" id="69332"/>
    <lineage>
        <taxon>Eukaryota</taxon>
        <taxon>Viridiplantae</taxon>
        <taxon>Streptophyta</taxon>
        <taxon>Charophyceae</taxon>
        <taxon>Charales</taxon>
        <taxon>Characeae</taxon>
        <taxon>Chara</taxon>
    </lineage>
</organism>
<feature type="compositionally biased region" description="Basic residues" evidence="12">
    <location>
        <begin position="1189"/>
        <end position="1201"/>
    </location>
</feature>
<dbReference type="Pfam" id="PF22614">
    <property type="entry name" value="Slo-like_RCK"/>
    <property type="match status" value="2"/>
</dbReference>
<keyword evidence="4 13" id="KW-0812">Transmembrane</keyword>
<dbReference type="InterPro" id="IPR013099">
    <property type="entry name" value="K_chnl_dom"/>
</dbReference>
<comment type="caution">
    <text evidence="17">The sequence shown here is derived from an EMBL/GenBank/DDBJ whole genome shotgun (WGS) entry which is preliminary data.</text>
</comment>
<evidence type="ECO:0000256" key="10">
    <source>
        <dbReference type="ARBA" id="ARBA00023303"/>
    </source>
</evidence>
<evidence type="ECO:0000256" key="11">
    <source>
        <dbReference type="ARBA" id="ARBA00034430"/>
    </source>
</evidence>
<dbReference type="GO" id="GO:0016020">
    <property type="term" value="C:membrane"/>
    <property type="evidence" value="ECO:0007669"/>
    <property type="project" value="UniProtKB-SubCell"/>
</dbReference>
<dbReference type="SUPFAM" id="SSF81324">
    <property type="entry name" value="Voltage-gated potassium channels"/>
    <property type="match status" value="1"/>
</dbReference>
<evidence type="ECO:0000313" key="18">
    <source>
        <dbReference type="Proteomes" id="UP000265515"/>
    </source>
</evidence>
<evidence type="ECO:0000313" key="17">
    <source>
        <dbReference type="EMBL" id="GBG80526.1"/>
    </source>
</evidence>
<feature type="domain" description="Potassium channel" evidence="15">
    <location>
        <begin position="132"/>
        <end position="214"/>
    </location>
</feature>
<reference evidence="17 18" key="1">
    <citation type="journal article" date="2018" name="Cell">
        <title>The Chara Genome: Secondary Complexity and Implications for Plant Terrestrialization.</title>
        <authorList>
            <person name="Nishiyama T."/>
            <person name="Sakayama H."/>
            <person name="Vries J.D."/>
            <person name="Buschmann H."/>
            <person name="Saint-Marcoux D."/>
            <person name="Ullrich K.K."/>
            <person name="Haas F.B."/>
            <person name="Vanderstraeten L."/>
            <person name="Becker D."/>
            <person name="Lang D."/>
            <person name="Vosolsobe S."/>
            <person name="Rombauts S."/>
            <person name="Wilhelmsson P.K.I."/>
            <person name="Janitza P."/>
            <person name="Kern R."/>
            <person name="Heyl A."/>
            <person name="Rumpler F."/>
            <person name="Villalobos L.I.A.C."/>
            <person name="Clay J.M."/>
            <person name="Skokan R."/>
            <person name="Toyoda A."/>
            <person name="Suzuki Y."/>
            <person name="Kagoshima H."/>
            <person name="Schijlen E."/>
            <person name="Tajeshwar N."/>
            <person name="Catarino B."/>
            <person name="Hetherington A.J."/>
            <person name="Saltykova A."/>
            <person name="Bonnot C."/>
            <person name="Breuninger H."/>
            <person name="Symeonidi A."/>
            <person name="Radhakrishnan G.V."/>
            <person name="Van Nieuwerburgh F."/>
            <person name="Deforce D."/>
            <person name="Chang C."/>
            <person name="Karol K.G."/>
            <person name="Hedrich R."/>
            <person name="Ulvskov P."/>
            <person name="Glockner G."/>
            <person name="Delwiche C.F."/>
            <person name="Petrasek J."/>
            <person name="Van de Peer Y."/>
            <person name="Friml J."/>
            <person name="Beilby M."/>
            <person name="Dolan L."/>
            <person name="Kohara Y."/>
            <person name="Sugano S."/>
            <person name="Fujiyama A."/>
            <person name="Delaux P.-M."/>
            <person name="Quint M."/>
            <person name="TheiBen G."/>
            <person name="Hagemann M."/>
            <person name="Harholt J."/>
            <person name="Dunand C."/>
            <person name="Zachgo S."/>
            <person name="Langdale J."/>
            <person name="Maumus F."/>
            <person name="Straeten D.V.D."/>
            <person name="Gould S.B."/>
            <person name="Rensing S.A."/>
        </authorList>
    </citation>
    <scope>NUCLEOTIDE SEQUENCE [LARGE SCALE GENOMIC DNA]</scope>
    <source>
        <strain evidence="17 18">S276</strain>
    </source>
</reference>
<dbReference type="InterPro" id="IPR003929">
    <property type="entry name" value="K_chnl_BK_asu"/>
</dbReference>
<evidence type="ECO:0008006" key="19">
    <source>
        <dbReference type="Google" id="ProtNLM"/>
    </source>
</evidence>
<protein>
    <recommendedName>
        <fullName evidence="19">Potassium channel domain-containing protein</fullName>
    </recommendedName>
</protein>
<keyword evidence="10" id="KW-0407">Ion channel</keyword>
<evidence type="ECO:0000256" key="5">
    <source>
        <dbReference type="ARBA" id="ARBA00022826"/>
    </source>
</evidence>
<feature type="region of interest" description="Disordered" evidence="12">
    <location>
        <begin position="1041"/>
        <end position="1201"/>
    </location>
</feature>
<evidence type="ECO:0000256" key="9">
    <source>
        <dbReference type="ARBA" id="ARBA00023136"/>
    </source>
</evidence>
<keyword evidence="5" id="KW-0631">Potassium channel</keyword>
<dbReference type="STRING" id="69332.A0A388LDZ2"/>
<dbReference type="GO" id="GO:0005267">
    <property type="term" value="F:potassium channel activity"/>
    <property type="evidence" value="ECO:0007669"/>
    <property type="project" value="UniProtKB-KW"/>
</dbReference>
<feature type="domain" description="RCK N-terminal" evidence="16">
    <location>
        <begin position="719"/>
        <end position="820"/>
    </location>
</feature>
<keyword evidence="18" id="KW-1185">Reference proteome</keyword>
<evidence type="ECO:0000256" key="7">
    <source>
        <dbReference type="ARBA" id="ARBA00022989"/>
    </source>
</evidence>
<evidence type="ECO:0000256" key="6">
    <source>
        <dbReference type="ARBA" id="ARBA00022958"/>
    </source>
</evidence>
<comment type="subcellular location">
    <subcellularLocation>
        <location evidence="1">Membrane</location>
        <topology evidence="1">Multi-pass membrane protein</topology>
    </subcellularLocation>
</comment>
<evidence type="ECO:0000256" key="12">
    <source>
        <dbReference type="SAM" id="MobiDB-lite"/>
    </source>
</evidence>
<proteinExistence type="predicted"/>
<feature type="compositionally biased region" description="Basic and acidic residues" evidence="12">
    <location>
        <begin position="1112"/>
        <end position="1131"/>
    </location>
</feature>
<keyword evidence="6" id="KW-0630">Potassium</keyword>
<evidence type="ECO:0000256" key="4">
    <source>
        <dbReference type="ARBA" id="ARBA00022692"/>
    </source>
</evidence>
<dbReference type="Pfam" id="PF07885">
    <property type="entry name" value="Ion_trans_2"/>
    <property type="match status" value="1"/>
</dbReference>
<evidence type="ECO:0000256" key="3">
    <source>
        <dbReference type="ARBA" id="ARBA00022538"/>
    </source>
</evidence>
<accession>A0A388LDZ2</accession>
<feature type="compositionally biased region" description="Basic and acidic residues" evidence="12">
    <location>
        <begin position="1053"/>
        <end position="1084"/>
    </location>
</feature>
<evidence type="ECO:0000259" key="15">
    <source>
        <dbReference type="Pfam" id="PF07885"/>
    </source>
</evidence>
<evidence type="ECO:0000259" key="16">
    <source>
        <dbReference type="Pfam" id="PF22614"/>
    </source>
</evidence>
<dbReference type="Gene3D" id="3.40.50.720">
    <property type="entry name" value="NAD(P)-binding Rossmann-like Domain"/>
    <property type="match status" value="1"/>
</dbReference>
<feature type="domain" description="RCK N-terminal" evidence="16">
    <location>
        <begin position="233"/>
        <end position="353"/>
    </location>
</feature>
<dbReference type="Gene3D" id="1.10.287.70">
    <property type="match status" value="1"/>
</dbReference>
<dbReference type="PANTHER" id="PTHR10027:SF10">
    <property type="entry name" value="SLOWPOKE 2, ISOFORM D"/>
    <property type="match status" value="1"/>
</dbReference>
<dbReference type="AlphaFoldDB" id="A0A388LDZ2"/>
<dbReference type="Pfam" id="PF03493">
    <property type="entry name" value="BK_channel_a"/>
    <property type="match status" value="1"/>
</dbReference>
<evidence type="ECO:0000256" key="1">
    <source>
        <dbReference type="ARBA" id="ARBA00004141"/>
    </source>
</evidence>
<comment type="catalytic activity">
    <reaction evidence="11">
        <text>K(+)(in) = K(+)(out)</text>
        <dbReference type="Rhea" id="RHEA:29463"/>
        <dbReference type="ChEBI" id="CHEBI:29103"/>
    </reaction>
</comment>
<dbReference type="PANTHER" id="PTHR10027">
    <property type="entry name" value="CALCIUM-ACTIVATED POTASSIUM CHANNEL ALPHA CHAIN"/>
    <property type="match status" value="1"/>
</dbReference>
<evidence type="ECO:0000256" key="2">
    <source>
        <dbReference type="ARBA" id="ARBA00022448"/>
    </source>
</evidence>
<keyword evidence="8" id="KW-0406">Ion transport</keyword>
<keyword evidence="9 13" id="KW-0472">Membrane</keyword>
<dbReference type="InterPro" id="IPR003148">
    <property type="entry name" value="RCK_N"/>
</dbReference>
<sequence length="1201" mass="134264">MPPHLTYWAEVARAVAGAGRPPTVTVGVRYEPCSSTVCITWDKSLSVGFAAAFLVKLYSAPVRILYILSFPGFVDLMGTVPIFFFNRYKAADTPGIDILVFLRVLSLFAVRRRLGVVGNTVRRRILLLTGSVLVMVFVFAGIFQWIERRKVFSEDCRETECPDFYKSFYFMIVTVSTVGYGDITPKTSLGRCVIMVTIAAALILVPQEVAKIVDLASRRPYGGSYSPRAVTGTRFVILSGSIPYQSLRNFLAEFYHPVLNADLAAFPLKVVVMGPHKPSFQVRTLLSSYDHHVRFMEGSPMEEADLERVSAKVATAFYLLAAKNTEDFAAEDSAQMARALCVSKFCGPNVRVLVELRDPESLDSPFWRDNSNIELLCPEELRLKLLARSCHVRGISTLVCSLFVSALAFRPAEENCWLDEYYNGLEKEIYPVLLPKIFTGMEFAQVARTVYKEFEALLIGLDVDNEDGEGRVLLLNPTGRIVQGKDVGLVIAESLEVVIQISAFQEDDEKLFSTCHCLRKLRFCRCFSTDRRGSLQEQLIEEMEAKSQKRGSATSNSWGNWELKSGQQLRTLPQRSMIGHLAPKRRHESGASCMGNRRSVGLPNMCMPMKSKNTVNEGVFDIVCPREHNMITKNDSRDGTAAEAASFDGLVGGAESTVTQQECPIDHQSEIADSIVDMMLQWPPVYVPGKPKPSVLEFNQEKIAANLQERTRSHISTDEAHVLVCCEGKWPRNLFYFIEHFRIPGLPNPPIVILSPNKPSTEQWGSIGLFKDVFYIKGSGTFDVDLHRARILQAEHTVVFGEDFSLDGGADMAADGEVVMNPKTHAMEVTNSLVVTNVERWVGEYGNSKVIGEMMYNQSFRYLKPMYQIHPQTEAMMSKRKMRDARFLFLPCYAEGKGFPSSMIDDVVLSSSFTIRNTANLILQFLEGGKIAGRTDAIQLLDMMPVPHAWDGLAYGEVFCILLHEAGMLSVGLYRAAGTLGSPTAYVYTSPRVNTIVRKEDYLYVFREARNDAAAPDNTAPGEGHAAESENQDRFRRFTAHHKEPLTTTPKNMEGEQAGREARGEEGKQQGRARGEEGKHRERGTQQSRRIKTGFAGSRHMTKNRSLPRPKTWRESKQGGERTTGESEGRGGKTVGGGEGHAAQSENEDRFTITPKNMGGRSRVEEEKQWARGMRRSRRINTGFTGSRHVTKNRSRPQPKM</sequence>
<dbReference type="InterPro" id="IPR047871">
    <property type="entry name" value="K_chnl_Slo-like"/>
</dbReference>
<feature type="domain" description="Calcium-activated potassium channel BK alpha subunit" evidence="14">
    <location>
        <begin position="375"/>
        <end position="461"/>
    </location>
</feature>